<gene>
    <name evidence="1" type="ORF">PMO31116_00747</name>
</gene>
<dbReference type="Proteomes" id="UP000368474">
    <property type="component" value="Unassembled WGS sequence"/>
</dbReference>
<sequence>MMADQMADSMAEPAFQFRQGTTPLLISIPHLGTEIPDAIAAQLQPHALSVSDTDWHLDRLYDFANDLGASVLAARYSRYVVDLNRPSTGESLYPGQTTTGLYPTETFRGDPLYRNGTGPDAPERARRLETYWRPYHAKLNAEIERLKSTFGAVLLWEAHSIAGVLPRLFEGKLPDLNLGTNSGASCDAKVLDAIIGTLGDQPYSWVANGRFKGGFITRHFGRPEQGVHAIQLEMCQSTYMNEFSPFDYRPDLADRVQPVVERMVRAALDTVRRL</sequence>
<keyword evidence="2" id="KW-1185">Reference proteome</keyword>
<dbReference type="EMBL" id="CABPSD010000002">
    <property type="protein sequence ID" value="VVD74188.1"/>
    <property type="molecule type" value="Genomic_DNA"/>
</dbReference>
<dbReference type="Gene3D" id="3.40.630.40">
    <property type="entry name" value="Zn-dependent exopeptidases"/>
    <property type="match status" value="1"/>
</dbReference>
<name>A0A5E4SIX8_9BURK</name>
<organism evidence="1 2">
    <name type="scientific">Pandoraea morbifera</name>
    <dbReference type="NCBI Taxonomy" id="2508300"/>
    <lineage>
        <taxon>Bacteria</taxon>
        <taxon>Pseudomonadati</taxon>
        <taxon>Pseudomonadota</taxon>
        <taxon>Betaproteobacteria</taxon>
        <taxon>Burkholderiales</taxon>
        <taxon>Burkholderiaceae</taxon>
        <taxon>Pandoraea</taxon>
    </lineage>
</organism>
<protein>
    <submittedName>
        <fullName evidence="1">N-formylglutamate deformylase</fullName>
    </submittedName>
</protein>
<dbReference type="Pfam" id="PF05013">
    <property type="entry name" value="FGase"/>
    <property type="match status" value="1"/>
</dbReference>
<accession>A0A5E4SIX8</accession>
<dbReference type="InterPro" id="IPR007709">
    <property type="entry name" value="N-FG_amidohydro"/>
</dbReference>
<dbReference type="InterPro" id="IPR010247">
    <property type="entry name" value="HutG_amidohyd"/>
</dbReference>
<evidence type="ECO:0000313" key="2">
    <source>
        <dbReference type="Proteomes" id="UP000368474"/>
    </source>
</evidence>
<dbReference type="SUPFAM" id="SSF53187">
    <property type="entry name" value="Zn-dependent exopeptidases"/>
    <property type="match status" value="1"/>
</dbReference>
<dbReference type="NCBIfam" id="TIGR02017">
    <property type="entry name" value="hutG_amidohyd"/>
    <property type="match status" value="1"/>
</dbReference>
<evidence type="ECO:0000313" key="1">
    <source>
        <dbReference type="EMBL" id="VVD74188.1"/>
    </source>
</evidence>
<dbReference type="AlphaFoldDB" id="A0A5E4SIX8"/>
<reference evidence="1 2" key="1">
    <citation type="submission" date="2019-08" db="EMBL/GenBank/DDBJ databases">
        <authorList>
            <person name="Peeters C."/>
        </authorList>
    </citation>
    <scope>NUCLEOTIDE SEQUENCE [LARGE SCALE GENOMIC DNA]</scope>
    <source>
        <strain evidence="1 2">LMG 31116</strain>
    </source>
</reference>
<proteinExistence type="predicted"/>